<feature type="region of interest" description="Disordered" evidence="4">
    <location>
        <begin position="434"/>
        <end position="477"/>
    </location>
</feature>
<dbReference type="GO" id="GO:0006508">
    <property type="term" value="P:proteolysis"/>
    <property type="evidence" value="ECO:0007669"/>
    <property type="project" value="UniProtKB-KW"/>
</dbReference>
<evidence type="ECO:0000256" key="3">
    <source>
        <dbReference type="ARBA" id="ARBA00022825"/>
    </source>
</evidence>
<evidence type="ECO:0000259" key="6">
    <source>
        <dbReference type="Pfam" id="PF02897"/>
    </source>
</evidence>
<name>A0A3S4R1Y2_9ACTO</name>
<keyword evidence="1" id="KW-0645">Protease</keyword>
<dbReference type="Pfam" id="PF00326">
    <property type="entry name" value="Peptidase_S9"/>
    <property type="match status" value="1"/>
</dbReference>
<dbReference type="InterPro" id="IPR029058">
    <property type="entry name" value="AB_hydrolase_fold"/>
</dbReference>
<dbReference type="AlphaFoldDB" id="A0A3S4R1Y2"/>
<dbReference type="GO" id="GO:0070012">
    <property type="term" value="F:oligopeptidase activity"/>
    <property type="evidence" value="ECO:0007669"/>
    <property type="project" value="TreeGrafter"/>
</dbReference>
<dbReference type="GO" id="GO:0005829">
    <property type="term" value="C:cytosol"/>
    <property type="evidence" value="ECO:0007669"/>
    <property type="project" value="TreeGrafter"/>
</dbReference>
<keyword evidence="8" id="KW-1185">Reference proteome</keyword>
<dbReference type="InterPro" id="IPR023302">
    <property type="entry name" value="Pept_S9A_N"/>
</dbReference>
<dbReference type="Pfam" id="PF02897">
    <property type="entry name" value="Peptidase_S9_N"/>
    <property type="match status" value="1"/>
</dbReference>
<accession>A0A3S4R1Y2</accession>
<evidence type="ECO:0000256" key="4">
    <source>
        <dbReference type="SAM" id="MobiDB-lite"/>
    </source>
</evidence>
<dbReference type="EC" id="3.4.21.26" evidence="7"/>
<keyword evidence="3" id="KW-0720">Serine protease</keyword>
<gene>
    <name evidence="7" type="ORF">NCTC11636_02025</name>
</gene>
<evidence type="ECO:0000256" key="2">
    <source>
        <dbReference type="ARBA" id="ARBA00022801"/>
    </source>
</evidence>
<evidence type="ECO:0000256" key="1">
    <source>
        <dbReference type="ARBA" id="ARBA00022670"/>
    </source>
</evidence>
<dbReference type="EMBL" id="LR134350">
    <property type="protein sequence ID" value="VEG29391.1"/>
    <property type="molecule type" value="Genomic_DNA"/>
</dbReference>
<protein>
    <submittedName>
        <fullName evidence="7">Prolyl endopeptidase</fullName>
        <ecNumber evidence="7">3.4.21.26</ecNumber>
    </submittedName>
</protein>
<feature type="region of interest" description="Disordered" evidence="4">
    <location>
        <begin position="334"/>
        <end position="357"/>
    </location>
</feature>
<dbReference type="PRINTS" id="PR00862">
    <property type="entry name" value="PROLIGOPTASE"/>
</dbReference>
<dbReference type="KEGG" id="ahw:NCTC11636_02025"/>
<dbReference type="Proteomes" id="UP000266895">
    <property type="component" value="Chromosome"/>
</dbReference>
<organism evidence="7 8">
    <name type="scientific">Actinomyces howellii</name>
    <dbReference type="NCBI Taxonomy" id="52771"/>
    <lineage>
        <taxon>Bacteria</taxon>
        <taxon>Bacillati</taxon>
        <taxon>Actinomycetota</taxon>
        <taxon>Actinomycetes</taxon>
        <taxon>Actinomycetales</taxon>
        <taxon>Actinomycetaceae</taxon>
        <taxon>Actinomyces</taxon>
    </lineage>
</organism>
<dbReference type="PANTHER" id="PTHR42881:SF13">
    <property type="entry name" value="PROLYL ENDOPEPTIDASE"/>
    <property type="match status" value="1"/>
</dbReference>
<proteinExistence type="predicted"/>
<keyword evidence="2 7" id="KW-0378">Hydrolase</keyword>
<dbReference type="SUPFAM" id="SSF50993">
    <property type="entry name" value="Peptidase/esterase 'gauge' domain"/>
    <property type="match status" value="1"/>
</dbReference>
<dbReference type="InterPro" id="IPR051167">
    <property type="entry name" value="Prolyl_oligopep/macrocyclase"/>
</dbReference>
<dbReference type="OrthoDB" id="9801421at2"/>
<evidence type="ECO:0000259" key="5">
    <source>
        <dbReference type="Pfam" id="PF00326"/>
    </source>
</evidence>
<dbReference type="PANTHER" id="PTHR42881">
    <property type="entry name" value="PROLYL ENDOPEPTIDASE"/>
    <property type="match status" value="1"/>
</dbReference>
<feature type="compositionally biased region" description="Low complexity" evidence="4">
    <location>
        <begin position="455"/>
        <end position="477"/>
    </location>
</feature>
<dbReference type="SUPFAM" id="SSF53474">
    <property type="entry name" value="alpha/beta-Hydrolases"/>
    <property type="match status" value="1"/>
</dbReference>
<sequence length="803" mass="85447">MSTSDAAPSPVPTGPALEAPGEDLPEVPAWLDEIEGERALAWVEEHNARTRTAFEGQESFEATRAALEAIMDSPDRIPAVAQAAGLLYNLWTDADHPRGLWRRTTWDSYRAGAPGAGGSTVWEELLDLDALGQAEGVAWVWHGAQVLRTGALAGRRALVDLSEGGSDTDVTRELDLDERRFVTPAEGGFSRAASKGSLSWADDEGQSVLSVADVGPGSLSPAGYPRQVRRLRRGAAAQDAEILLTAAPGDDGAWAHRDRWGRTWLLTHPDFHTEELWLLPEGAQTLPASRSQECLASEVTVPAPGAVHIDVPASAQAVAAWDLLLISLREDWTPGSDGAQDPEGARDAEGGHGPGTTYPAGALLAVGLEDFLAGSRQMEVLFTPTPSSSLTGWTTTAHHLVLTVLDDCVTVLEVLTPPAGSAPWTRRPLDLGPLARAGAEEGPGSWDEGPGTGARGAETAEAAAQGTDGPADPTLLRPGRPLLTVSAGAVDNRVDDRLWLTCSSFTRPTTLAVGSLDAEGALGGVEVLRAAPERFDARGVVASQHVAVSADGTRVPYFEVGRPARDEEGRPVPVPTILYGYGGFEVPLGAGYLPVTGKAWLERGGTYVIANTRGGGEYGPAWHRAGLKEGRHRVYEDFAAVARALVERGVTTRTGLAVHGGSNGGLLVGNVLTTYPELVGAVLCEVPLLDMSRYTSLLAGASWEAEYGDPEDPEQWASLRTFSPFHLLERGRHYPPTLLVTSTRDDRVHPAHARTMAHRLESLGQPVTYFENSEGGHGAASTNAQRAWMSALRYEFAWRTLRP</sequence>
<feature type="domain" description="Peptidase S9 prolyl oligopeptidase catalytic" evidence="5">
    <location>
        <begin position="600"/>
        <end position="801"/>
    </location>
</feature>
<evidence type="ECO:0000313" key="8">
    <source>
        <dbReference type="Proteomes" id="UP000266895"/>
    </source>
</evidence>
<dbReference type="GO" id="GO:0004252">
    <property type="term" value="F:serine-type endopeptidase activity"/>
    <property type="evidence" value="ECO:0007669"/>
    <property type="project" value="UniProtKB-EC"/>
</dbReference>
<dbReference type="Gene3D" id="3.40.50.1820">
    <property type="entry name" value="alpha/beta hydrolase"/>
    <property type="match status" value="1"/>
</dbReference>
<reference evidence="7 8" key="1">
    <citation type="submission" date="2018-12" db="EMBL/GenBank/DDBJ databases">
        <authorList>
            <consortium name="Pathogen Informatics"/>
        </authorList>
    </citation>
    <scope>NUCLEOTIDE SEQUENCE [LARGE SCALE GENOMIC DNA]</scope>
    <source>
        <strain evidence="7 8">NCTC11636</strain>
    </source>
</reference>
<dbReference type="InterPro" id="IPR002470">
    <property type="entry name" value="Peptidase_S9A"/>
</dbReference>
<feature type="region of interest" description="Disordered" evidence="4">
    <location>
        <begin position="1"/>
        <end position="23"/>
    </location>
</feature>
<feature type="domain" description="Peptidase S9A N-terminal" evidence="6">
    <location>
        <begin position="29"/>
        <end position="280"/>
    </location>
</feature>
<evidence type="ECO:0000313" key="7">
    <source>
        <dbReference type="EMBL" id="VEG29391.1"/>
    </source>
</evidence>
<dbReference type="RefSeq" id="WP_126383004.1">
    <property type="nucleotide sequence ID" value="NZ_LR134350.1"/>
</dbReference>
<dbReference type="InterPro" id="IPR001375">
    <property type="entry name" value="Peptidase_S9_cat"/>
</dbReference>